<protein>
    <recommendedName>
        <fullName evidence="2">DUF4283 domain-containing protein</fullName>
    </recommendedName>
</protein>
<sequence>MEAGPILVGKFYTKRWVNLESVARILKLAWKTKKNFEVSDLGENRALFLFKTMDDLDKGVVLDSNSWTAHDEPDQGNRNENQGNVGVGGENGRGRQRLMYGLMDHDEKDCLQWIRSKESLRLEEKQFGVWLRATPERSQKAQLIKVMRNGGRREDGDVDKTGDRMVSIPRKSM</sequence>
<feature type="domain" description="DUF4283" evidence="2">
    <location>
        <begin position="7"/>
        <end position="69"/>
    </location>
</feature>
<name>A0AAW0LJB0_QUESU</name>
<evidence type="ECO:0000259" key="2">
    <source>
        <dbReference type="Pfam" id="PF14111"/>
    </source>
</evidence>
<dbReference type="AlphaFoldDB" id="A0AAW0LJB0"/>
<dbReference type="Proteomes" id="UP000237347">
    <property type="component" value="Unassembled WGS sequence"/>
</dbReference>
<dbReference type="Pfam" id="PF14111">
    <property type="entry name" value="DUF4283"/>
    <property type="match status" value="1"/>
</dbReference>
<keyword evidence="4" id="KW-1185">Reference proteome</keyword>
<dbReference type="InterPro" id="IPR025558">
    <property type="entry name" value="DUF4283"/>
</dbReference>
<accession>A0AAW0LJB0</accession>
<evidence type="ECO:0000313" key="3">
    <source>
        <dbReference type="EMBL" id="KAK7851589.1"/>
    </source>
</evidence>
<feature type="region of interest" description="Disordered" evidence="1">
    <location>
        <begin position="150"/>
        <end position="173"/>
    </location>
</feature>
<organism evidence="3 4">
    <name type="scientific">Quercus suber</name>
    <name type="common">Cork oak</name>
    <dbReference type="NCBI Taxonomy" id="58331"/>
    <lineage>
        <taxon>Eukaryota</taxon>
        <taxon>Viridiplantae</taxon>
        <taxon>Streptophyta</taxon>
        <taxon>Embryophyta</taxon>
        <taxon>Tracheophyta</taxon>
        <taxon>Spermatophyta</taxon>
        <taxon>Magnoliopsida</taxon>
        <taxon>eudicotyledons</taxon>
        <taxon>Gunneridae</taxon>
        <taxon>Pentapetalae</taxon>
        <taxon>rosids</taxon>
        <taxon>fabids</taxon>
        <taxon>Fagales</taxon>
        <taxon>Fagaceae</taxon>
        <taxon>Quercus</taxon>
    </lineage>
</organism>
<feature type="compositionally biased region" description="Basic and acidic residues" evidence="1">
    <location>
        <begin position="151"/>
        <end position="163"/>
    </location>
</feature>
<feature type="region of interest" description="Disordered" evidence="1">
    <location>
        <begin position="66"/>
        <end position="93"/>
    </location>
</feature>
<proteinExistence type="predicted"/>
<evidence type="ECO:0000313" key="4">
    <source>
        <dbReference type="Proteomes" id="UP000237347"/>
    </source>
</evidence>
<gene>
    <name evidence="3" type="ORF">CFP56_041492</name>
</gene>
<comment type="caution">
    <text evidence="3">The sequence shown here is derived from an EMBL/GenBank/DDBJ whole genome shotgun (WGS) entry which is preliminary data.</text>
</comment>
<dbReference type="EMBL" id="PKMF04000085">
    <property type="protein sequence ID" value="KAK7851589.1"/>
    <property type="molecule type" value="Genomic_DNA"/>
</dbReference>
<evidence type="ECO:0000256" key="1">
    <source>
        <dbReference type="SAM" id="MobiDB-lite"/>
    </source>
</evidence>
<reference evidence="3 4" key="1">
    <citation type="journal article" date="2018" name="Sci. Data">
        <title>The draft genome sequence of cork oak.</title>
        <authorList>
            <person name="Ramos A.M."/>
            <person name="Usie A."/>
            <person name="Barbosa P."/>
            <person name="Barros P.M."/>
            <person name="Capote T."/>
            <person name="Chaves I."/>
            <person name="Simoes F."/>
            <person name="Abreu I."/>
            <person name="Carrasquinho I."/>
            <person name="Faro C."/>
            <person name="Guimaraes J.B."/>
            <person name="Mendonca D."/>
            <person name="Nobrega F."/>
            <person name="Rodrigues L."/>
            <person name="Saibo N.J.M."/>
            <person name="Varela M.C."/>
            <person name="Egas C."/>
            <person name="Matos J."/>
            <person name="Miguel C.M."/>
            <person name="Oliveira M.M."/>
            <person name="Ricardo C.P."/>
            <person name="Goncalves S."/>
        </authorList>
    </citation>
    <scope>NUCLEOTIDE SEQUENCE [LARGE SCALE GENOMIC DNA]</scope>
    <source>
        <strain evidence="4">cv. HL8</strain>
    </source>
</reference>